<evidence type="ECO:0000256" key="5">
    <source>
        <dbReference type="ARBA" id="ARBA00022989"/>
    </source>
</evidence>
<comment type="similarity">
    <text evidence="2 9">Belongs to the sulfotransferase 2 family.</text>
</comment>
<dbReference type="Proteomes" id="UP000829291">
    <property type="component" value="Chromosome 1"/>
</dbReference>
<dbReference type="RefSeq" id="XP_046586636.1">
    <property type="nucleotide sequence ID" value="XM_046730680.1"/>
</dbReference>
<dbReference type="GeneID" id="107216566"/>
<feature type="transmembrane region" description="Helical" evidence="9">
    <location>
        <begin position="6"/>
        <end position="29"/>
    </location>
</feature>
<protein>
    <recommendedName>
        <fullName evidence="9">Carbohydrate sulfotransferase</fullName>
        <ecNumber evidence="9">2.8.2.-</ecNumber>
    </recommendedName>
</protein>
<accession>A0ABM3FF40</accession>
<evidence type="ECO:0000256" key="7">
    <source>
        <dbReference type="ARBA" id="ARBA00023136"/>
    </source>
</evidence>
<evidence type="ECO:0000313" key="11">
    <source>
        <dbReference type="RefSeq" id="XP_046586636.1"/>
    </source>
</evidence>
<evidence type="ECO:0000256" key="4">
    <source>
        <dbReference type="ARBA" id="ARBA00022692"/>
    </source>
</evidence>
<evidence type="ECO:0000313" key="10">
    <source>
        <dbReference type="Proteomes" id="UP000829291"/>
    </source>
</evidence>
<keyword evidence="6 9" id="KW-0333">Golgi apparatus</keyword>
<keyword evidence="8 9" id="KW-0325">Glycoprotein</keyword>
<dbReference type="EC" id="2.8.2.-" evidence="9"/>
<keyword evidence="5 9" id="KW-1133">Transmembrane helix</keyword>
<sequence>MKKWSVIRLTSLIGGLAAITSIVTIIFLIKKIEGDYTRDAVKPHQTDSHELRLLLDEANRDNNRRISTVEETCKRRHLGRYQDRNFESFYKHPPAPQYTVFFIDMVHNLSYCPVYKAGSTTWFYNLCLLNGIPEEALANSSGQISIIARSVLPEMELSEAVEVLEKSRKLLVVRHPFERLLSAYRDKLENSVAGREHGTLHFYKKYGSKIVAKFRDERIAPPRSDQVIRPKDIPPPAGIEPTWREFVQYLIHTDLASYGDDHWMPYYLFCTPCLIRFNIIAKVETLWRDQIFAIHELGMENQLTPKWRHSNAGSSSAAEIYFTQLTPNLVRQLYEKFKLDFELFDYSPMDYYEYATGDAP</sequence>
<keyword evidence="3 9" id="KW-0808">Transferase</keyword>
<organism evidence="10 11">
    <name type="scientific">Neodiprion lecontei</name>
    <name type="common">Redheaded pine sawfly</name>
    <dbReference type="NCBI Taxonomy" id="441921"/>
    <lineage>
        <taxon>Eukaryota</taxon>
        <taxon>Metazoa</taxon>
        <taxon>Ecdysozoa</taxon>
        <taxon>Arthropoda</taxon>
        <taxon>Hexapoda</taxon>
        <taxon>Insecta</taxon>
        <taxon>Pterygota</taxon>
        <taxon>Neoptera</taxon>
        <taxon>Endopterygota</taxon>
        <taxon>Hymenoptera</taxon>
        <taxon>Tenthredinoidea</taxon>
        <taxon>Diprionidae</taxon>
        <taxon>Diprioninae</taxon>
        <taxon>Neodiprion</taxon>
    </lineage>
</organism>
<gene>
    <name evidence="11" type="primary">LOC107216566</name>
</gene>
<keyword evidence="9" id="KW-0735">Signal-anchor</keyword>
<reference evidence="11" key="1">
    <citation type="submission" date="2025-08" db="UniProtKB">
        <authorList>
            <consortium name="RefSeq"/>
        </authorList>
    </citation>
    <scope>IDENTIFICATION</scope>
    <source>
        <tissue evidence="11">Thorax and Abdomen</tissue>
    </source>
</reference>
<keyword evidence="10" id="KW-1185">Reference proteome</keyword>
<comment type="subcellular location">
    <subcellularLocation>
        <location evidence="1 9">Golgi apparatus membrane</location>
        <topology evidence="1 9">Single-pass type II membrane protein</topology>
    </subcellularLocation>
</comment>
<evidence type="ECO:0000256" key="1">
    <source>
        <dbReference type="ARBA" id="ARBA00004323"/>
    </source>
</evidence>
<dbReference type="PANTHER" id="PTHR12137">
    <property type="entry name" value="CARBOHYDRATE SULFOTRANSFERASE"/>
    <property type="match status" value="1"/>
</dbReference>
<keyword evidence="7 9" id="KW-0472">Membrane</keyword>
<evidence type="ECO:0000256" key="9">
    <source>
        <dbReference type="RuleBase" id="RU364020"/>
    </source>
</evidence>
<evidence type="ECO:0000256" key="2">
    <source>
        <dbReference type="ARBA" id="ARBA00006339"/>
    </source>
</evidence>
<evidence type="ECO:0000256" key="6">
    <source>
        <dbReference type="ARBA" id="ARBA00023034"/>
    </source>
</evidence>
<dbReference type="InterPro" id="IPR018011">
    <property type="entry name" value="Carb_sulfotrans_8-10"/>
</dbReference>
<keyword evidence="4 9" id="KW-0812">Transmembrane</keyword>
<keyword evidence="9" id="KW-0119">Carbohydrate metabolism</keyword>
<proteinExistence type="inferred from homology"/>
<evidence type="ECO:0000256" key="3">
    <source>
        <dbReference type="ARBA" id="ARBA00022679"/>
    </source>
</evidence>
<dbReference type="PANTHER" id="PTHR12137:SF63">
    <property type="entry name" value="CARBOHYDRATE SULFOTRANSFERASE"/>
    <property type="match status" value="1"/>
</dbReference>
<name>A0ABM3FF40_NEOLC</name>
<evidence type="ECO:0000256" key="8">
    <source>
        <dbReference type="ARBA" id="ARBA00023180"/>
    </source>
</evidence>
<dbReference type="InterPro" id="IPR005331">
    <property type="entry name" value="Sulfotransferase"/>
</dbReference>
<dbReference type="Pfam" id="PF03567">
    <property type="entry name" value="Sulfotransfer_2"/>
    <property type="match status" value="1"/>
</dbReference>